<keyword evidence="3" id="KW-1185">Reference proteome</keyword>
<proteinExistence type="predicted"/>
<reference evidence="2" key="1">
    <citation type="submission" date="2020-08" db="EMBL/GenBank/DDBJ databases">
        <title>Plant Genome Project.</title>
        <authorList>
            <person name="Zhang R.-G."/>
        </authorList>
    </citation>
    <scope>NUCLEOTIDE SEQUENCE</scope>
    <source>
        <strain evidence="2">WSP0</strain>
        <tissue evidence="2">Leaf</tissue>
    </source>
</reference>
<sequence length="347" mass="38767">MSGSDDSTGREFLEVHESRSSSPDDQMLVDSQNPDVVLDGGQKTYEGSTSYLDKLYDDENEFCFENLTSFERGGVSDDDTWNEWDAAALLESKRRKVQELGKNMSISKKRKDRPNRGMSAAKALRTGLWSAAIGNEKVIRKKEKIAATVAGFAIQAMDFIIWGDLKKLLPPDDYETVWRSVFTSVAKFVLSIFDMFMNDLVKVHCLLDKEDENDNQVCLQFKVAPLNNKSANSSEFNMLVEWGIITRITYTALFIIAPCDIPLLPFNTSSTHVSTSSHPTKPLLSSRVPFPRYYIPNAECHLPHSVALNAIYEIGIDSCCGPWRVRCEIQVLFCGGGVVEGGVGDHK</sequence>
<evidence type="ECO:0000313" key="3">
    <source>
        <dbReference type="Proteomes" id="UP000823749"/>
    </source>
</evidence>
<comment type="caution">
    <text evidence="2">The sequence shown here is derived from an EMBL/GenBank/DDBJ whole genome shotgun (WGS) entry which is preliminary data.</text>
</comment>
<evidence type="ECO:0000313" key="2">
    <source>
        <dbReference type="EMBL" id="KAG5549893.1"/>
    </source>
</evidence>
<dbReference type="EMBL" id="JACTNZ010000005">
    <property type="protein sequence ID" value="KAG5549893.1"/>
    <property type="molecule type" value="Genomic_DNA"/>
</dbReference>
<organism evidence="2 3">
    <name type="scientific">Rhododendron griersonianum</name>
    <dbReference type="NCBI Taxonomy" id="479676"/>
    <lineage>
        <taxon>Eukaryota</taxon>
        <taxon>Viridiplantae</taxon>
        <taxon>Streptophyta</taxon>
        <taxon>Embryophyta</taxon>
        <taxon>Tracheophyta</taxon>
        <taxon>Spermatophyta</taxon>
        <taxon>Magnoliopsida</taxon>
        <taxon>eudicotyledons</taxon>
        <taxon>Gunneridae</taxon>
        <taxon>Pentapetalae</taxon>
        <taxon>asterids</taxon>
        <taxon>Ericales</taxon>
        <taxon>Ericaceae</taxon>
        <taxon>Ericoideae</taxon>
        <taxon>Rhodoreae</taxon>
        <taxon>Rhododendron</taxon>
    </lineage>
</organism>
<evidence type="ECO:0000256" key="1">
    <source>
        <dbReference type="SAM" id="MobiDB-lite"/>
    </source>
</evidence>
<dbReference type="Proteomes" id="UP000823749">
    <property type="component" value="Chromosome 5"/>
</dbReference>
<feature type="region of interest" description="Disordered" evidence="1">
    <location>
        <begin position="1"/>
        <end position="42"/>
    </location>
</feature>
<accession>A0AAV6KBN1</accession>
<feature type="compositionally biased region" description="Polar residues" evidence="1">
    <location>
        <begin position="20"/>
        <end position="34"/>
    </location>
</feature>
<gene>
    <name evidence="2" type="ORF">RHGRI_015009</name>
</gene>
<name>A0AAV6KBN1_9ERIC</name>
<protein>
    <submittedName>
        <fullName evidence="2">Uncharacterized protein</fullName>
    </submittedName>
</protein>
<dbReference type="AlphaFoldDB" id="A0AAV6KBN1"/>
<feature type="compositionally biased region" description="Basic and acidic residues" evidence="1">
    <location>
        <begin position="7"/>
        <end position="19"/>
    </location>
</feature>